<organism evidence="1 2">
    <name type="scientific">Platanthera guangdongensis</name>
    <dbReference type="NCBI Taxonomy" id="2320717"/>
    <lineage>
        <taxon>Eukaryota</taxon>
        <taxon>Viridiplantae</taxon>
        <taxon>Streptophyta</taxon>
        <taxon>Embryophyta</taxon>
        <taxon>Tracheophyta</taxon>
        <taxon>Spermatophyta</taxon>
        <taxon>Magnoliopsida</taxon>
        <taxon>Liliopsida</taxon>
        <taxon>Asparagales</taxon>
        <taxon>Orchidaceae</taxon>
        <taxon>Orchidoideae</taxon>
        <taxon>Orchideae</taxon>
        <taxon>Orchidinae</taxon>
        <taxon>Platanthera</taxon>
    </lineage>
</organism>
<comment type="caution">
    <text evidence="1">The sequence shown here is derived from an EMBL/GenBank/DDBJ whole genome shotgun (WGS) entry which is preliminary data.</text>
</comment>
<dbReference type="Proteomes" id="UP001412067">
    <property type="component" value="Unassembled WGS sequence"/>
</dbReference>
<proteinExistence type="predicted"/>
<gene>
    <name evidence="1" type="ORF">KSP40_PGU017229</name>
</gene>
<sequence>MENAKEDHLGMQSSKKPLFWPMSAAAAHSPPPLRARAMVAIVPWHRPLFLTIKSHLPSQRSTNSTLPRPSLMMIRAFSRSDFHVFARRVASGEALQDAWRSANDGIEQLAFEARRAAERMDRQFAVSNRFRSAVPCGHC</sequence>
<dbReference type="EMBL" id="JBBWWR010000015">
    <property type="protein sequence ID" value="KAK8949998.1"/>
    <property type="molecule type" value="Genomic_DNA"/>
</dbReference>
<protein>
    <submittedName>
        <fullName evidence="1">Uncharacterized protein</fullName>
    </submittedName>
</protein>
<name>A0ABR2LSW5_9ASPA</name>
<evidence type="ECO:0000313" key="2">
    <source>
        <dbReference type="Proteomes" id="UP001412067"/>
    </source>
</evidence>
<dbReference type="PANTHER" id="PTHR36356">
    <property type="entry name" value="EXPRESSED PROTEIN"/>
    <property type="match status" value="1"/>
</dbReference>
<reference evidence="1 2" key="1">
    <citation type="journal article" date="2022" name="Nat. Plants">
        <title>Genomes of leafy and leafless Platanthera orchids illuminate the evolution of mycoheterotrophy.</title>
        <authorList>
            <person name="Li M.H."/>
            <person name="Liu K.W."/>
            <person name="Li Z."/>
            <person name="Lu H.C."/>
            <person name="Ye Q.L."/>
            <person name="Zhang D."/>
            <person name="Wang J.Y."/>
            <person name="Li Y.F."/>
            <person name="Zhong Z.M."/>
            <person name="Liu X."/>
            <person name="Yu X."/>
            <person name="Liu D.K."/>
            <person name="Tu X.D."/>
            <person name="Liu B."/>
            <person name="Hao Y."/>
            <person name="Liao X.Y."/>
            <person name="Jiang Y.T."/>
            <person name="Sun W.H."/>
            <person name="Chen J."/>
            <person name="Chen Y.Q."/>
            <person name="Ai Y."/>
            <person name="Zhai J.W."/>
            <person name="Wu S.S."/>
            <person name="Zhou Z."/>
            <person name="Hsiao Y.Y."/>
            <person name="Wu W.L."/>
            <person name="Chen Y.Y."/>
            <person name="Lin Y.F."/>
            <person name="Hsu J.L."/>
            <person name="Li C.Y."/>
            <person name="Wang Z.W."/>
            <person name="Zhao X."/>
            <person name="Zhong W.Y."/>
            <person name="Ma X.K."/>
            <person name="Ma L."/>
            <person name="Huang J."/>
            <person name="Chen G.Z."/>
            <person name="Huang M.Z."/>
            <person name="Huang L."/>
            <person name="Peng D.H."/>
            <person name="Luo Y.B."/>
            <person name="Zou S.Q."/>
            <person name="Chen S.P."/>
            <person name="Lan S."/>
            <person name="Tsai W.C."/>
            <person name="Van de Peer Y."/>
            <person name="Liu Z.J."/>
        </authorList>
    </citation>
    <scope>NUCLEOTIDE SEQUENCE [LARGE SCALE GENOMIC DNA]</scope>
    <source>
        <strain evidence="1">Lor288</strain>
    </source>
</reference>
<keyword evidence="2" id="KW-1185">Reference proteome</keyword>
<dbReference type="PANTHER" id="PTHR36356:SF1">
    <property type="entry name" value="EXPRESSED PROTEIN"/>
    <property type="match status" value="1"/>
</dbReference>
<accession>A0ABR2LSW5</accession>
<evidence type="ECO:0000313" key="1">
    <source>
        <dbReference type="EMBL" id="KAK8949998.1"/>
    </source>
</evidence>